<dbReference type="RefSeq" id="WP_229161308.1">
    <property type="nucleotide sequence ID" value="NZ_JAJEWP010000004.1"/>
</dbReference>
<organism evidence="3 4">
    <name type="scientific">Fluctibacter halophilus</name>
    <dbReference type="NCBI Taxonomy" id="226011"/>
    <lineage>
        <taxon>Bacteria</taxon>
        <taxon>Pseudomonadati</taxon>
        <taxon>Pseudomonadota</taxon>
        <taxon>Gammaproteobacteria</taxon>
        <taxon>Alteromonadales</taxon>
        <taxon>Alteromonadaceae</taxon>
        <taxon>Fluctibacter</taxon>
    </lineage>
</organism>
<dbReference type="InterPro" id="IPR038157">
    <property type="entry name" value="FeoA_core_dom"/>
</dbReference>
<feature type="domain" description="Ferrous iron transporter FeoA-like" evidence="2">
    <location>
        <begin position="6"/>
        <end position="80"/>
    </location>
</feature>
<keyword evidence="1" id="KW-0408">Iron</keyword>
<evidence type="ECO:0000256" key="1">
    <source>
        <dbReference type="ARBA" id="ARBA00023004"/>
    </source>
</evidence>
<name>A0ABS8G9M9_9ALTE</name>
<dbReference type="Proteomes" id="UP001520878">
    <property type="component" value="Unassembled WGS sequence"/>
</dbReference>
<accession>A0ABS8G9M9</accession>
<gene>
    <name evidence="3" type="ORF">LJ739_13595</name>
</gene>
<keyword evidence="4" id="KW-1185">Reference proteome</keyword>
<reference evidence="3 4" key="1">
    <citation type="submission" date="2021-10" db="EMBL/GenBank/DDBJ databases">
        <title>Draft genome of Aestuariibacter halophilus JC2043.</title>
        <authorList>
            <person name="Emsley S.A."/>
            <person name="Pfannmuller K.M."/>
            <person name="Ushijima B."/>
            <person name="Saw J.H."/>
            <person name="Videau P."/>
        </authorList>
    </citation>
    <scope>NUCLEOTIDE SEQUENCE [LARGE SCALE GENOMIC DNA]</scope>
    <source>
        <strain evidence="3 4">JC2043</strain>
    </source>
</reference>
<protein>
    <submittedName>
        <fullName evidence="3">Ferrous iron transport protein A</fullName>
    </submittedName>
</protein>
<dbReference type="SUPFAM" id="SSF50037">
    <property type="entry name" value="C-terminal domain of transcriptional repressors"/>
    <property type="match status" value="1"/>
</dbReference>
<sequence>MADSTMTLWQLAANQTAKVFGLAEAMSPEVASRLRQMGFYPGQSIHCLRRSPLQGPLVVQLGDCVYSLDKQVAEGIALHP</sequence>
<dbReference type="Pfam" id="PF04023">
    <property type="entry name" value="FeoA"/>
    <property type="match status" value="1"/>
</dbReference>
<evidence type="ECO:0000313" key="4">
    <source>
        <dbReference type="Proteomes" id="UP001520878"/>
    </source>
</evidence>
<dbReference type="InterPro" id="IPR007167">
    <property type="entry name" value="Fe-transptr_FeoA-like"/>
</dbReference>
<evidence type="ECO:0000259" key="2">
    <source>
        <dbReference type="SMART" id="SM00899"/>
    </source>
</evidence>
<evidence type="ECO:0000313" key="3">
    <source>
        <dbReference type="EMBL" id="MCC2617282.1"/>
    </source>
</evidence>
<dbReference type="SMART" id="SM00899">
    <property type="entry name" value="FeoA"/>
    <property type="match status" value="1"/>
</dbReference>
<dbReference type="InterPro" id="IPR008988">
    <property type="entry name" value="Transcriptional_repressor_C"/>
</dbReference>
<dbReference type="EMBL" id="JAJEWP010000004">
    <property type="protein sequence ID" value="MCC2617282.1"/>
    <property type="molecule type" value="Genomic_DNA"/>
</dbReference>
<dbReference type="Gene3D" id="2.30.30.90">
    <property type="match status" value="1"/>
</dbReference>
<comment type="caution">
    <text evidence="3">The sequence shown here is derived from an EMBL/GenBank/DDBJ whole genome shotgun (WGS) entry which is preliminary data.</text>
</comment>
<proteinExistence type="predicted"/>